<keyword evidence="6" id="KW-0136">Cellulose degradation</keyword>
<dbReference type="PANTHER" id="PTHR42715:SF2">
    <property type="entry name" value="BETA-GLUCOSIDASE F-RELATED"/>
    <property type="match status" value="1"/>
</dbReference>
<comment type="pathway">
    <text evidence="2">Glycan metabolism; cellulose degradation.</text>
</comment>
<sequence length="792" mass="87106">MKQIVPILLVLVVPAWYVSGGHLFTDGHVNGHHKLEARGEKLFHNYGQYLLKEEHAEFVRPDWTEATRRAKAWLHGWSVEDLVTLTSGVGWARDNCVGNIAAIPHKNFPGLCLEDSPLGVRFADRVSVFPAGVNTAATFDRDLMRRRGVALGKEFRGKGVHIALGPMMNMARVPEGGRNFEGFGADPYLAGEAAFETIVGMQSQGVQACAKHYLNNEQEHGRRTTTSEVSDRTQHELYLHPFLRSVQAGVASIMCSYNLINGTYACENDAALNGWLKGELGWEGFLMSDWEANHSTESANHGLDMTMPGVIKEDGTDEFFGNRLVKAVKDGKVPRERLEDMATRIIAAWFLLGQDSGYPPVNFNAFSPNDTANKHIDVQADHHQLIRKMGAASTVLLKNTRAALPLIQPRSIALIGSDAGPALKGPNWYPDRAGLDGVLAQGWGSGTADYPYLISPLEAIQTRAREDHTSLSWHLNDFDLQRAAHTALNKDTAIVFIAATAGEEYLTVDGNVGDRKNLTAWNAGDALVEAVAAHNPNTIVVVHSVGPILMPWVNHENITAIVWAGVPGQEAGNSLADVLYGDWNPSGRLPYTIAKKEADYKSRIPWDHQKVHYTEDLNIDYRGFDANNIAPLFEFGYGLSYTTFEYFGLHSSFSDDFAPEAANWMAGLATSDTTKRGSAIEDWLHRKIWTVTFKVQNAGAIAGTEVPQLYITFPASANSPPRVLRGFENVMLRAGETVAVDLKLSRYDLSVWNVEKQAWTAPGGSSIEDKTYTLHVGASSRDFRLKGSITLA</sequence>
<keyword evidence="11" id="KW-0732">Signal</keyword>
<dbReference type="InterPro" id="IPR050288">
    <property type="entry name" value="Cellulose_deg_GH3"/>
</dbReference>
<evidence type="ECO:0000313" key="14">
    <source>
        <dbReference type="Proteomes" id="UP000054097"/>
    </source>
</evidence>
<evidence type="ECO:0000259" key="12">
    <source>
        <dbReference type="SMART" id="SM01217"/>
    </source>
</evidence>
<comment type="catalytic activity">
    <reaction evidence="1">
        <text>Hydrolysis of terminal, non-reducing beta-D-glucosyl residues with release of beta-D-glucose.</text>
        <dbReference type="EC" id="3.2.1.21"/>
    </reaction>
</comment>
<name>A0A0C3B505_SERVB</name>
<comment type="similarity">
    <text evidence="3">Belongs to the glycosyl hydrolase 3 family.</text>
</comment>
<accession>A0A0C3B505</accession>
<dbReference type="InterPro" id="IPR026891">
    <property type="entry name" value="Fn3-like"/>
</dbReference>
<gene>
    <name evidence="13" type="ORF">M408DRAFT_72620</name>
</gene>
<dbReference type="FunFam" id="3.40.50.1700:FF:000003">
    <property type="entry name" value="Probable beta-glucosidase"/>
    <property type="match status" value="1"/>
</dbReference>
<dbReference type="EC" id="3.2.1.21" evidence="4"/>
<evidence type="ECO:0000256" key="5">
    <source>
        <dbReference type="ARBA" id="ARBA00022801"/>
    </source>
</evidence>
<reference evidence="14" key="2">
    <citation type="submission" date="2015-01" db="EMBL/GenBank/DDBJ databases">
        <title>Evolutionary Origins and Diversification of the Mycorrhizal Mutualists.</title>
        <authorList>
            <consortium name="DOE Joint Genome Institute"/>
            <consortium name="Mycorrhizal Genomics Consortium"/>
            <person name="Kohler A."/>
            <person name="Kuo A."/>
            <person name="Nagy L.G."/>
            <person name="Floudas D."/>
            <person name="Copeland A."/>
            <person name="Barry K.W."/>
            <person name="Cichocki N."/>
            <person name="Veneault-Fourrey C."/>
            <person name="LaButti K."/>
            <person name="Lindquist E.A."/>
            <person name="Lipzen A."/>
            <person name="Lundell T."/>
            <person name="Morin E."/>
            <person name="Murat C."/>
            <person name="Riley R."/>
            <person name="Ohm R."/>
            <person name="Sun H."/>
            <person name="Tunlid A."/>
            <person name="Henrissat B."/>
            <person name="Grigoriev I.V."/>
            <person name="Hibbett D.S."/>
            <person name="Martin F."/>
        </authorList>
    </citation>
    <scope>NUCLEOTIDE SEQUENCE [LARGE SCALE GENOMIC DNA]</scope>
    <source>
        <strain evidence="14">MAFF 305830</strain>
    </source>
</reference>
<dbReference type="Pfam" id="PF00933">
    <property type="entry name" value="Glyco_hydro_3"/>
    <property type="match status" value="1"/>
</dbReference>
<evidence type="ECO:0000256" key="9">
    <source>
        <dbReference type="ARBA" id="ARBA00023295"/>
    </source>
</evidence>
<feature type="domain" description="Fibronectin type III-like" evidence="12">
    <location>
        <begin position="705"/>
        <end position="780"/>
    </location>
</feature>
<dbReference type="FunFam" id="3.20.20.300:FF:000002">
    <property type="entry name" value="Probable beta-glucosidase"/>
    <property type="match status" value="1"/>
</dbReference>
<dbReference type="EMBL" id="KN824305">
    <property type="protein sequence ID" value="KIM26541.1"/>
    <property type="molecule type" value="Genomic_DNA"/>
</dbReference>
<reference evidence="13 14" key="1">
    <citation type="submission" date="2014-04" db="EMBL/GenBank/DDBJ databases">
        <authorList>
            <consortium name="DOE Joint Genome Institute"/>
            <person name="Kuo A."/>
            <person name="Zuccaro A."/>
            <person name="Kohler A."/>
            <person name="Nagy L.G."/>
            <person name="Floudas D."/>
            <person name="Copeland A."/>
            <person name="Barry K.W."/>
            <person name="Cichocki N."/>
            <person name="Veneault-Fourrey C."/>
            <person name="LaButti K."/>
            <person name="Lindquist E.A."/>
            <person name="Lipzen A."/>
            <person name="Lundell T."/>
            <person name="Morin E."/>
            <person name="Murat C."/>
            <person name="Sun H."/>
            <person name="Tunlid A."/>
            <person name="Henrissat B."/>
            <person name="Grigoriev I.V."/>
            <person name="Hibbett D.S."/>
            <person name="Martin F."/>
            <person name="Nordberg H.P."/>
            <person name="Cantor M.N."/>
            <person name="Hua S.X."/>
        </authorList>
    </citation>
    <scope>NUCLEOTIDE SEQUENCE [LARGE SCALE GENOMIC DNA]</scope>
    <source>
        <strain evidence="13 14">MAFF 305830</strain>
    </source>
</reference>
<evidence type="ECO:0000256" key="6">
    <source>
        <dbReference type="ARBA" id="ARBA00023001"/>
    </source>
</evidence>
<keyword evidence="5 13" id="KW-0378">Hydrolase</keyword>
<dbReference type="Pfam" id="PF01915">
    <property type="entry name" value="Glyco_hydro_3_C"/>
    <property type="match status" value="1"/>
</dbReference>
<evidence type="ECO:0000256" key="4">
    <source>
        <dbReference type="ARBA" id="ARBA00012744"/>
    </source>
</evidence>
<dbReference type="InterPro" id="IPR036881">
    <property type="entry name" value="Glyco_hydro_3_C_sf"/>
</dbReference>
<keyword evidence="8" id="KW-0119">Carbohydrate metabolism</keyword>
<feature type="signal peptide" evidence="11">
    <location>
        <begin position="1"/>
        <end position="20"/>
    </location>
</feature>
<evidence type="ECO:0000256" key="3">
    <source>
        <dbReference type="ARBA" id="ARBA00005336"/>
    </source>
</evidence>
<keyword evidence="9" id="KW-0326">Glycosidase</keyword>
<dbReference type="OrthoDB" id="416222at2759"/>
<dbReference type="STRING" id="933852.A0A0C3B505"/>
<dbReference type="PANTHER" id="PTHR42715">
    <property type="entry name" value="BETA-GLUCOSIDASE"/>
    <property type="match status" value="1"/>
</dbReference>
<dbReference type="InterPro" id="IPR001764">
    <property type="entry name" value="Glyco_hydro_3_N"/>
</dbReference>
<protein>
    <recommendedName>
        <fullName evidence="4">beta-glucosidase</fullName>
        <ecNumber evidence="4">3.2.1.21</ecNumber>
    </recommendedName>
</protein>
<dbReference type="SMART" id="SM01217">
    <property type="entry name" value="Fn3_like"/>
    <property type="match status" value="1"/>
</dbReference>
<dbReference type="Pfam" id="PF14310">
    <property type="entry name" value="Fn3-like"/>
    <property type="match status" value="1"/>
</dbReference>
<dbReference type="InterPro" id="IPR013783">
    <property type="entry name" value="Ig-like_fold"/>
</dbReference>
<organism evidence="13 14">
    <name type="scientific">Serendipita vermifera MAFF 305830</name>
    <dbReference type="NCBI Taxonomy" id="933852"/>
    <lineage>
        <taxon>Eukaryota</taxon>
        <taxon>Fungi</taxon>
        <taxon>Dikarya</taxon>
        <taxon>Basidiomycota</taxon>
        <taxon>Agaricomycotina</taxon>
        <taxon>Agaricomycetes</taxon>
        <taxon>Sebacinales</taxon>
        <taxon>Serendipitaceae</taxon>
        <taxon>Serendipita</taxon>
    </lineage>
</organism>
<proteinExistence type="inferred from homology"/>
<dbReference type="Proteomes" id="UP000054097">
    <property type="component" value="Unassembled WGS sequence"/>
</dbReference>
<dbReference type="Gene3D" id="3.40.50.1700">
    <property type="entry name" value="Glycoside hydrolase family 3 C-terminal domain"/>
    <property type="match status" value="1"/>
</dbReference>
<evidence type="ECO:0000256" key="11">
    <source>
        <dbReference type="SAM" id="SignalP"/>
    </source>
</evidence>
<dbReference type="InterPro" id="IPR002772">
    <property type="entry name" value="Glyco_hydro_3_C"/>
</dbReference>
<keyword evidence="14" id="KW-1185">Reference proteome</keyword>
<evidence type="ECO:0000256" key="8">
    <source>
        <dbReference type="ARBA" id="ARBA00023277"/>
    </source>
</evidence>
<dbReference type="GO" id="GO:0030245">
    <property type="term" value="P:cellulose catabolic process"/>
    <property type="evidence" value="ECO:0007669"/>
    <property type="project" value="UniProtKB-KW"/>
</dbReference>
<dbReference type="PRINTS" id="PR00133">
    <property type="entry name" value="GLHYDRLASE3"/>
</dbReference>
<dbReference type="InterPro" id="IPR036962">
    <property type="entry name" value="Glyco_hydro_3_N_sf"/>
</dbReference>
<evidence type="ECO:0000256" key="7">
    <source>
        <dbReference type="ARBA" id="ARBA00023180"/>
    </source>
</evidence>
<evidence type="ECO:0000256" key="2">
    <source>
        <dbReference type="ARBA" id="ARBA00004987"/>
    </source>
</evidence>
<dbReference type="AlphaFoldDB" id="A0A0C3B505"/>
<dbReference type="HOGENOM" id="CLU_004542_2_3_1"/>
<dbReference type="Gene3D" id="2.60.40.10">
    <property type="entry name" value="Immunoglobulins"/>
    <property type="match status" value="1"/>
</dbReference>
<keyword evidence="10" id="KW-0624">Polysaccharide degradation</keyword>
<evidence type="ECO:0000256" key="10">
    <source>
        <dbReference type="ARBA" id="ARBA00023326"/>
    </source>
</evidence>
<evidence type="ECO:0000256" key="1">
    <source>
        <dbReference type="ARBA" id="ARBA00000448"/>
    </source>
</evidence>
<dbReference type="SUPFAM" id="SSF52279">
    <property type="entry name" value="Beta-D-glucan exohydrolase, C-terminal domain"/>
    <property type="match status" value="1"/>
</dbReference>
<keyword evidence="7" id="KW-0325">Glycoprotein</keyword>
<dbReference type="Gene3D" id="3.20.20.300">
    <property type="entry name" value="Glycoside hydrolase, family 3, N-terminal domain"/>
    <property type="match status" value="1"/>
</dbReference>
<evidence type="ECO:0000313" key="13">
    <source>
        <dbReference type="EMBL" id="KIM26541.1"/>
    </source>
</evidence>
<dbReference type="GO" id="GO:0008422">
    <property type="term" value="F:beta-glucosidase activity"/>
    <property type="evidence" value="ECO:0007669"/>
    <property type="project" value="UniProtKB-EC"/>
</dbReference>
<dbReference type="SUPFAM" id="SSF51445">
    <property type="entry name" value="(Trans)glycosidases"/>
    <property type="match status" value="1"/>
</dbReference>
<feature type="chain" id="PRO_5002161611" description="beta-glucosidase" evidence="11">
    <location>
        <begin position="21"/>
        <end position="792"/>
    </location>
</feature>
<dbReference type="InterPro" id="IPR017853">
    <property type="entry name" value="GH"/>
</dbReference>